<dbReference type="InterPro" id="IPR002912">
    <property type="entry name" value="ACT_dom"/>
</dbReference>
<gene>
    <name evidence="3" type="ORF">EYB31_01020</name>
</gene>
<proteinExistence type="inferred from homology"/>
<dbReference type="RefSeq" id="WP_131011403.1">
    <property type="nucleotide sequence ID" value="NZ_SIRE01000002.1"/>
</dbReference>
<evidence type="ECO:0000313" key="3">
    <source>
        <dbReference type="EMBL" id="TBL81616.1"/>
    </source>
</evidence>
<sequence length="170" mass="19125">MTRTTVFPERTDLVLERKQAELKETGNERFYLVREDILPEALLKTIQAKNLLARGEVKTIHEAVEQVDLSRSAFYKYKDGIFPLNRLDRERIVTISMDLEHRSGILSRVLSMIAGLEGNVLTIHQTIPLQGMANVVITVDTATMGENLAVLLDQLRNQDGVRRAAIIGQG</sequence>
<dbReference type="EMBL" id="SIRE01000002">
    <property type="protein sequence ID" value="TBL81616.1"/>
    <property type="molecule type" value="Genomic_DNA"/>
</dbReference>
<dbReference type="SUPFAM" id="SSF55021">
    <property type="entry name" value="ACT-like"/>
    <property type="match status" value="1"/>
</dbReference>
<protein>
    <recommendedName>
        <fullName evidence="1">UPF0735 ACT domain-containing protein EYB31_01020</fullName>
    </recommendedName>
</protein>
<comment type="similarity">
    <text evidence="1">Belongs to the UPF0735 family.</text>
</comment>
<dbReference type="HAMAP" id="MF_00707">
    <property type="entry name" value="UPF0735"/>
    <property type="match status" value="1"/>
</dbReference>
<dbReference type="Gene3D" id="3.30.70.260">
    <property type="match status" value="1"/>
</dbReference>
<keyword evidence="4" id="KW-1185">Reference proteome</keyword>
<dbReference type="PIRSF" id="PIRSF025624">
    <property type="entry name" value="ACT_PheB"/>
    <property type="match status" value="1"/>
</dbReference>
<accession>A0A4Q9DYY0</accession>
<dbReference type="CDD" id="cd04888">
    <property type="entry name" value="ACT_PheB-BS"/>
    <property type="match status" value="1"/>
</dbReference>
<name>A0A4Q9DYY0_9BACL</name>
<dbReference type="NCBIfam" id="NF003361">
    <property type="entry name" value="PRK04435.1"/>
    <property type="match status" value="1"/>
</dbReference>
<dbReference type="InterPro" id="IPR008310">
    <property type="entry name" value="UPF0735_ACT_dom-cont"/>
</dbReference>
<dbReference type="OrthoDB" id="9788773at2"/>
<evidence type="ECO:0000256" key="1">
    <source>
        <dbReference type="HAMAP-Rule" id="MF_00707"/>
    </source>
</evidence>
<comment type="caution">
    <text evidence="3">The sequence shown here is derived from an EMBL/GenBank/DDBJ whole genome shotgun (WGS) entry which is preliminary data.</text>
</comment>
<evidence type="ECO:0000259" key="2">
    <source>
        <dbReference type="PROSITE" id="PS51671"/>
    </source>
</evidence>
<reference evidence="3 4" key="1">
    <citation type="submission" date="2019-02" db="EMBL/GenBank/DDBJ databases">
        <title>Paenibacillus sp. nov., isolated from surface-sterilized tissue of Thalictrum simplex L.</title>
        <authorList>
            <person name="Tuo L."/>
        </authorList>
    </citation>
    <scope>NUCLEOTIDE SEQUENCE [LARGE SCALE GENOMIC DNA]</scope>
    <source>
        <strain evidence="3 4">N2SHLJ1</strain>
    </source>
</reference>
<dbReference type="PROSITE" id="PS51671">
    <property type="entry name" value="ACT"/>
    <property type="match status" value="1"/>
</dbReference>
<dbReference type="InterPro" id="IPR045865">
    <property type="entry name" value="ACT-like_dom_sf"/>
</dbReference>
<feature type="domain" description="ACT" evidence="2">
    <location>
        <begin position="94"/>
        <end position="169"/>
    </location>
</feature>
<dbReference type="Proteomes" id="UP000293142">
    <property type="component" value="Unassembled WGS sequence"/>
</dbReference>
<organism evidence="3 4">
    <name type="scientific">Paenibacillus thalictri</name>
    <dbReference type="NCBI Taxonomy" id="2527873"/>
    <lineage>
        <taxon>Bacteria</taxon>
        <taxon>Bacillati</taxon>
        <taxon>Bacillota</taxon>
        <taxon>Bacilli</taxon>
        <taxon>Bacillales</taxon>
        <taxon>Paenibacillaceae</taxon>
        <taxon>Paenibacillus</taxon>
    </lineage>
</organism>
<evidence type="ECO:0000313" key="4">
    <source>
        <dbReference type="Proteomes" id="UP000293142"/>
    </source>
</evidence>
<dbReference type="AlphaFoldDB" id="A0A4Q9DYY0"/>